<dbReference type="PROSITE" id="PS00678">
    <property type="entry name" value="WD_REPEATS_1"/>
    <property type="match status" value="1"/>
</dbReference>
<keyword evidence="9" id="KW-1185">Reference proteome</keyword>
<dbReference type="Pfam" id="PF00400">
    <property type="entry name" value="WD40"/>
    <property type="match status" value="5"/>
</dbReference>
<dbReference type="PANTHER" id="PTHR19848:SF0">
    <property type="entry name" value="NOTCHLESS PROTEIN HOMOLOG 1"/>
    <property type="match status" value="1"/>
</dbReference>
<dbReference type="AlphaFoldDB" id="A0A1J4L052"/>
<feature type="domain" description="NLE" evidence="6">
    <location>
        <begin position="4"/>
        <end position="60"/>
    </location>
</feature>
<gene>
    <name evidence="8" type="ORF">TRFO_41549</name>
</gene>
<dbReference type="GO" id="GO:0000027">
    <property type="term" value="P:ribosomal large subunit assembly"/>
    <property type="evidence" value="ECO:0007669"/>
    <property type="project" value="TreeGrafter"/>
</dbReference>
<dbReference type="Pfam" id="PF12894">
    <property type="entry name" value="ANAPC4_WD40"/>
    <property type="match status" value="1"/>
</dbReference>
<feature type="repeat" description="WD" evidence="5">
    <location>
        <begin position="442"/>
        <end position="474"/>
    </location>
</feature>
<dbReference type="Pfam" id="PF08154">
    <property type="entry name" value="NLE"/>
    <property type="match status" value="1"/>
</dbReference>
<proteinExistence type="predicted"/>
<evidence type="ECO:0000259" key="6">
    <source>
        <dbReference type="Pfam" id="PF08154"/>
    </source>
</evidence>
<organism evidence="8 9">
    <name type="scientific">Tritrichomonas foetus</name>
    <dbReference type="NCBI Taxonomy" id="1144522"/>
    <lineage>
        <taxon>Eukaryota</taxon>
        <taxon>Metamonada</taxon>
        <taxon>Parabasalia</taxon>
        <taxon>Tritrichomonadida</taxon>
        <taxon>Tritrichomonadidae</taxon>
        <taxon>Tritrichomonas</taxon>
    </lineage>
</organism>
<dbReference type="PROSITE" id="PS50082">
    <property type="entry name" value="WD_REPEATS_2"/>
    <property type="match status" value="5"/>
</dbReference>
<feature type="domain" description="Anaphase-promoting complex subunit 4-like WD40" evidence="7">
    <location>
        <begin position="142"/>
        <end position="196"/>
    </location>
</feature>
<dbReference type="GeneID" id="94848546"/>
<dbReference type="SMART" id="SM00320">
    <property type="entry name" value="WD40"/>
    <property type="match status" value="7"/>
</dbReference>
<dbReference type="InterPro" id="IPR001680">
    <property type="entry name" value="WD40_rpt"/>
</dbReference>
<dbReference type="EMBL" id="MLAK01000069">
    <property type="protein sequence ID" value="OHT16794.1"/>
    <property type="molecule type" value="Genomic_DNA"/>
</dbReference>
<feature type="repeat" description="WD" evidence="5">
    <location>
        <begin position="231"/>
        <end position="271"/>
    </location>
</feature>
<dbReference type="PANTHER" id="PTHR19848">
    <property type="entry name" value="WD40 REPEAT PROTEIN"/>
    <property type="match status" value="1"/>
</dbReference>
<dbReference type="InterPro" id="IPR012972">
    <property type="entry name" value="NLE"/>
</dbReference>
<dbReference type="InterPro" id="IPR036322">
    <property type="entry name" value="WD40_repeat_dom_sf"/>
</dbReference>
<evidence type="ECO:0000313" key="8">
    <source>
        <dbReference type="EMBL" id="OHT16794.1"/>
    </source>
</evidence>
<comment type="caution">
    <text evidence="8">The sequence shown here is derived from an EMBL/GenBank/DDBJ whole genome shotgun (WGS) entry which is preliminary data.</text>
</comment>
<evidence type="ECO:0000259" key="7">
    <source>
        <dbReference type="Pfam" id="PF12894"/>
    </source>
</evidence>
<dbReference type="VEuPathDB" id="TrichDB:TRFO_41549"/>
<dbReference type="InterPro" id="IPR019775">
    <property type="entry name" value="WD40_repeat_CS"/>
</dbReference>
<evidence type="ECO:0000256" key="4">
    <source>
        <dbReference type="ARBA" id="ARBA00023242"/>
    </source>
</evidence>
<feature type="repeat" description="WD" evidence="5">
    <location>
        <begin position="350"/>
        <end position="391"/>
    </location>
</feature>
<accession>A0A1J4L052</accession>
<comment type="subcellular location">
    <subcellularLocation>
        <location evidence="1">Nucleus</location>
        <location evidence="1">Nucleolus</location>
    </subcellularLocation>
</comment>
<dbReference type="Proteomes" id="UP000179807">
    <property type="component" value="Unassembled WGS sequence"/>
</dbReference>
<sequence length="474" mass="52312">MEFLAQFVDNDGNPTGPQVSLPVTTTTLNMTELVNNFLGNDDPTPFSFYVNEEQVVKGLESIAQNVSTENVMKIVYRPESSFGVRPVSFCSATLPGHSHTILCIAFSNTGLDLATGGGDGSVIFWDVSTQTMKQKLPIKDKCWLQCINWHQDGEILAVAGTDGIVRIIHRNKKDSNFSVRNEFKVSNSPIFALEWEPLHLQDSLFPRLVTTTKNGEVNIWCSKTGRRMIGFNGHQKQVMGLAWGADGVIFTSSHDRTVKAWSSETGEELAKYQARSGAWRTLAISTAFVLRTGGYELGKLVEEDSKAGALKRLAEHRKQNPIEMIAVGGEDHTVSLLRYENKSFIEVQRITGHTNTINHICFSPNGYWLSTASFDKCVKIFDGKTGKFICTLGKGRGRYTGTHVGPVYRLAWSADARKLISASSDTTLKVWSITTQKLIADLPGHEDEVYAVDWSPAGSPAASGGKDQKVKLWK</sequence>
<dbReference type="PROSITE" id="PS50294">
    <property type="entry name" value="WD_REPEATS_REGION"/>
    <property type="match status" value="5"/>
</dbReference>
<evidence type="ECO:0000256" key="5">
    <source>
        <dbReference type="PROSITE-ProRule" id="PRU00221"/>
    </source>
</evidence>
<dbReference type="SUPFAM" id="SSF50978">
    <property type="entry name" value="WD40 repeat-like"/>
    <property type="match status" value="1"/>
</dbReference>
<feature type="repeat" description="WD" evidence="5">
    <location>
        <begin position="400"/>
        <end position="441"/>
    </location>
</feature>
<dbReference type="GO" id="GO:0005730">
    <property type="term" value="C:nucleolus"/>
    <property type="evidence" value="ECO:0007669"/>
    <property type="project" value="UniProtKB-SubCell"/>
</dbReference>
<evidence type="ECO:0000256" key="2">
    <source>
        <dbReference type="ARBA" id="ARBA00022574"/>
    </source>
</evidence>
<evidence type="ECO:0000256" key="3">
    <source>
        <dbReference type="ARBA" id="ARBA00022737"/>
    </source>
</evidence>
<dbReference type="OrthoDB" id="10267436at2759"/>
<feature type="repeat" description="WD" evidence="5">
    <location>
        <begin position="94"/>
        <end position="135"/>
    </location>
</feature>
<dbReference type="CDD" id="cd00200">
    <property type="entry name" value="WD40"/>
    <property type="match status" value="1"/>
</dbReference>
<dbReference type="InterPro" id="IPR015943">
    <property type="entry name" value="WD40/YVTN_repeat-like_dom_sf"/>
</dbReference>
<dbReference type="InterPro" id="IPR020472">
    <property type="entry name" value="WD40_PAC1"/>
</dbReference>
<protein>
    <submittedName>
        <fullName evidence="8">WD repeat protein</fullName>
    </submittedName>
</protein>
<dbReference type="PRINTS" id="PR00320">
    <property type="entry name" value="GPROTEINBRPT"/>
</dbReference>
<keyword evidence="3" id="KW-0677">Repeat</keyword>
<evidence type="ECO:0000256" key="1">
    <source>
        <dbReference type="ARBA" id="ARBA00004604"/>
    </source>
</evidence>
<evidence type="ECO:0000313" key="9">
    <source>
        <dbReference type="Proteomes" id="UP000179807"/>
    </source>
</evidence>
<dbReference type="InterPro" id="IPR024977">
    <property type="entry name" value="Apc4-like_WD40_dom"/>
</dbReference>
<dbReference type="RefSeq" id="XP_068369930.1">
    <property type="nucleotide sequence ID" value="XM_068513842.1"/>
</dbReference>
<name>A0A1J4L052_9EUKA</name>
<keyword evidence="4" id="KW-0539">Nucleus</keyword>
<dbReference type="Gene3D" id="2.130.10.10">
    <property type="entry name" value="YVTN repeat-like/Quinoprotein amine dehydrogenase"/>
    <property type="match status" value="1"/>
</dbReference>
<keyword evidence="2 5" id="KW-0853">WD repeat</keyword>
<reference evidence="8" key="1">
    <citation type="submission" date="2016-10" db="EMBL/GenBank/DDBJ databases">
        <authorList>
            <person name="Benchimol M."/>
            <person name="Almeida L.G."/>
            <person name="Vasconcelos A.T."/>
            <person name="Perreira-Neves A."/>
            <person name="Rosa I.A."/>
            <person name="Tasca T."/>
            <person name="Bogo M.R."/>
            <person name="de Souza W."/>
        </authorList>
    </citation>
    <scope>NUCLEOTIDE SEQUENCE [LARGE SCALE GENOMIC DNA]</scope>
    <source>
        <strain evidence="8">K</strain>
    </source>
</reference>